<dbReference type="SMART" id="SM00363">
    <property type="entry name" value="S4"/>
    <property type="match status" value="1"/>
</dbReference>
<dbReference type="SUPFAM" id="SSF55174">
    <property type="entry name" value="Alpha-L RNA-binding motif"/>
    <property type="match status" value="1"/>
</dbReference>
<dbReference type="Pfam" id="PF00849">
    <property type="entry name" value="PseudoU_synth_2"/>
    <property type="match status" value="1"/>
</dbReference>
<dbReference type="Gene3D" id="3.30.2350.10">
    <property type="entry name" value="Pseudouridine synthase"/>
    <property type="match status" value="1"/>
</dbReference>
<dbReference type="Gene3D" id="3.10.290.10">
    <property type="entry name" value="RNA-binding S4 domain"/>
    <property type="match status" value="1"/>
</dbReference>
<comment type="caution">
    <text evidence="8">The sequence shown here is derived from an EMBL/GenBank/DDBJ whole genome shotgun (WGS) entry which is preliminary data.</text>
</comment>
<proteinExistence type="inferred from homology"/>
<evidence type="ECO:0000256" key="1">
    <source>
        <dbReference type="ARBA" id="ARBA00000073"/>
    </source>
</evidence>
<dbReference type="EC" id="5.4.99.-" evidence="6"/>
<keyword evidence="3 6" id="KW-0413">Isomerase</keyword>
<evidence type="ECO:0000256" key="3">
    <source>
        <dbReference type="ARBA" id="ARBA00023235"/>
    </source>
</evidence>
<comment type="similarity">
    <text evidence="2 6">Belongs to the pseudouridine synthase RluA family.</text>
</comment>
<evidence type="ECO:0000313" key="9">
    <source>
        <dbReference type="Proteomes" id="UP000284751"/>
    </source>
</evidence>
<dbReference type="PROSITE" id="PS01129">
    <property type="entry name" value="PSI_RLU"/>
    <property type="match status" value="1"/>
</dbReference>
<dbReference type="GO" id="GO:0000455">
    <property type="term" value="P:enzyme-directed rRNA pseudouridine synthesis"/>
    <property type="evidence" value="ECO:0007669"/>
    <property type="project" value="UniProtKB-ARBA"/>
</dbReference>
<reference evidence="8 9" key="1">
    <citation type="submission" date="2018-08" db="EMBL/GenBank/DDBJ databases">
        <title>A genome reference for cultivated species of the human gut microbiota.</title>
        <authorList>
            <person name="Zou Y."/>
            <person name="Xue W."/>
            <person name="Luo G."/>
        </authorList>
    </citation>
    <scope>NUCLEOTIDE SEQUENCE [LARGE SCALE GENOMIC DNA]</scope>
    <source>
        <strain evidence="8 9">AF28-26</strain>
    </source>
</reference>
<dbReference type="PROSITE" id="PS50889">
    <property type="entry name" value="S4"/>
    <property type="match status" value="1"/>
</dbReference>
<comment type="catalytic activity">
    <reaction evidence="1 6">
        <text>a uridine in RNA = a pseudouridine in RNA</text>
        <dbReference type="Rhea" id="RHEA:48348"/>
        <dbReference type="Rhea" id="RHEA-COMP:12068"/>
        <dbReference type="Rhea" id="RHEA-COMP:12069"/>
        <dbReference type="ChEBI" id="CHEBI:65314"/>
        <dbReference type="ChEBI" id="CHEBI:65315"/>
    </reaction>
</comment>
<dbReference type="SUPFAM" id="SSF55120">
    <property type="entry name" value="Pseudouridine synthase"/>
    <property type="match status" value="1"/>
</dbReference>
<dbReference type="CDD" id="cd02869">
    <property type="entry name" value="PseudoU_synth_RluA_like"/>
    <property type="match status" value="1"/>
</dbReference>
<feature type="domain" description="RNA-binding S4" evidence="7">
    <location>
        <begin position="13"/>
        <end position="74"/>
    </location>
</feature>
<gene>
    <name evidence="8" type="ORF">DWY99_09325</name>
</gene>
<dbReference type="InterPro" id="IPR036986">
    <property type="entry name" value="S4_RNA-bd_sf"/>
</dbReference>
<evidence type="ECO:0000256" key="6">
    <source>
        <dbReference type="RuleBase" id="RU362028"/>
    </source>
</evidence>
<feature type="active site" evidence="4">
    <location>
        <position position="146"/>
    </location>
</feature>
<dbReference type="InterPro" id="IPR050188">
    <property type="entry name" value="RluA_PseudoU_synthase"/>
</dbReference>
<dbReference type="InterPro" id="IPR006224">
    <property type="entry name" value="PsdUridine_synth_RluA-like_CS"/>
</dbReference>
<organism evidence="8 9">
    <name type="scientific">[Clostridium] leptum</name>
    <dbReference type="NCBI Taxonomy" id="1535"/>
    <lineage>
        <taxon>Bacteria</taxon>
        <taxon>Bacillati</taxon>
        <taxon>Bacillota</taxon>
        <taxon>Clostridia</taxon>
        <taxon>Eubacteriales</taxon>
        <taxon>Oscillospiraceae</taxon>
        <taxon>Oscillospiraceae incertae sedis</taxon>
    </lineage>
</organism>
<accession>A0A412AWA9</accession>
<evidence type="ECO:0000256" key="4">
    <source>
        <dbReference type="PIRSR" id="PIRSR606225-1"/>
    </source>
</evidence>
<protein>
    <recommendedName>
        <fullName evidence="6">Pseudouridine synthase</fullName>
        <ecNumber evidence="6">5.4.99.-</ecNumber>
    </recommendedName>
</protein>
<dbReference type="NCBIfam" id="TIGR00005">
    <property type="entry name" value="rluA_subfam"/>
    <property type="match status" value="1"/>
</dbReference>
<evidence type="ECO:0000313" key="8">
    <source>
        <dbReference type="EMBL" id="RGQ38956.1"/>
    </source>
</evidence>
<dbReference type="InterPro" id="IPR006225">
    <property type="entry name" value="PsdUridine_synth_RluC/D"/>
</dbReference>
<sequence length="319" mass="37255">MRQITVGKNDAGQRLDKFLTKTYTKLPQSMLYKGIRTKNIKLNGKRCQISSRIQEGDIISLYLTEEFFEQTPTEYDFLKAPKVVDCVYEDENILLLNKKPGLLVHPDENYHFDSLIARVQHYLYEKGEYQPQNENSFAPALVNRIDRNTSGIVIAAKNAETLRILNDKMRKRELHKYYLCVVHGKMEKKSDLLVGYLEKNESKNRVYISARPFPGAKTIQTKYRTLQQKEKYSLLEVDLLTGRTHQIRAHMASIGHPLVGDGKYGKNTQNRESRYKWQALCSYKLVFDFQTDAGILNYLNHREFTVPQVWFVDDFKNLK</sequence>
<dbReference type="PANTHER" id="PTHR21600">
    <property type="entry name" value="MITOCHONDRIAL RNA PSEUDOURIDINE SYNTHASE"/>
    <property type="match status" value="1"/>
</dbReference>
<dbReference type="InterPro" id="IPR020103">
    <property type="entry name" value="PsdUridine_synth_cat_dom_sf"/>
</dbReference>
<dbReference type="GO" id="GO:0003723">
    <property type="term" value="F:RNA binding"/>
    <property type="evidence" value="ECO:0007669"/>
    <property type="project" value="UniProtKB-KW"/>
</dbReference>
<dbReference type="InterPro" id="IPR006145">
    <property type="entry name" value="PsdUridine_synth_RsuA/RluA"/>
</dbReference>
<keyword evidence="5" id="KW-0694">RNA-binding</keyword>
<dbReference type="InterPro" id="IPR002942">
    <property type="entry name" value="S4_RNA-bd"/>
</dbReference>
<dbReference type="GO" id="GO:0120159">
    <property type="term" value="F:rRNA pseudouridine synthase activity"/>
    <property type="evidence" value="ECO:0007669"/>
    <property type="project" value="UniProtKB-ARBA"/>
</dbReference>
<dbReference type="EMBL" id="QRTC01000036">
    <property type="protein sequence ID" value="RGQ38956.1"/>
    <property type="molecule type" value="Genomic_DNA"/>
</dbReference>
<comment type="function">
    <text evidence="6">Responsible for synthesis of pseudouridine from uracil.</text>
</comment>
<evidence type="ECO:0000259" key="7">
    <source>
        <dbReference type="SMART" id="SM00363"/>
    </source>
</evidence>
<name>A0A412AWA9_9FIRM</name>
<dbReference type="AlphaFoldDB" id="A0A412AWA9"/>
<dbReference type="Proteomes" id="UP000284751">
    <property type="component" value="Unassembled WGS sequence"/>
</dbReference>
<evidence type="ECO:0000256" key="5">
    <source>
        <dbReference type="PROSITE-ProRule" id="PRU00182"/>
    </source>
</evidence>
<evidence type="ECO:0000256" key="2">
    <source>
        <dbReference type="ARBA" id="ARBA00010876"/>
    </source>
</evidence>